<feature type="binding site" evidence="4">
    <location>
        <begin position="6"/>
        <end position="10"/>
    </location>
    <ligand>
        <name>ATP</name>
        <dbReference type="ChEBI" id="CHEBI:30616"/>
    </ligand>
</feature>
<dbReference type="InterPro" id="IPR037171">
    <property type="entry name" value="NagB/RpiA_transferase-like"/>
</dbReference>
<keyword evidence="5" id="KW-0479">Metal-binding</keyword>
<gene>
    <name evidence="6" type="primary">ygfA</name>
    <name evidence="6" type="ORF">SOFFGTOCOR_0345</name>
</gene>
<sequence>MKVFQKKIIRKFFRSLRRQLSVNEKKYSAQMIVNRILSNKNIINSINIGLFLSFDGEINTVPLINALWKLNKNIFLPCIHPFIPQNLIFLYYDSKTILIKNNYCINEPKFNIYKIFSIENLDVIIVPLVAFDNQRNRLGMGGGFYDKILENWEQKKFYPIGIAYDCQKIEDLCIDNWDVQLPEIITPQKIW</sequence>
<dbReference type="InterPro" id="IPR024185">
    <property type="entry name" value="FTHF_cligase-like_sf"/>
</dbReference>
<reference evidence="7" key="1">
    <citation type="submission" date="2015-05" db="EMBL/GenBank/DDBJ databases">
        <authorList>
            <person name="Manzano-Marin A."/>
        </authorList>
    </citation>
    <scope>NUCLEOTIDE SEQUENCE [LARGE SCALE GENOMIC DNA]</scope>
    <source>
        <strain evidence="7">officinalis</strain>
    </source>
</reference>
<comment type="similarity">
    <text evidence="1 5">Belongs to the 5-formyltetrahydrofolate cyclo-ligase family.</text>
</comment>
<dbReference type="AlphaFoldDB" id="A0A0M6W8P7"/>
<dbReference type="PIRSF" id="PIRSF006806">
    <property type="entry name" value="FTHF_cligase"/>
    <property type="match status" value="1"/>
</dbReference>
<proteinExistence type="inferred from homology"/>
<evidence type="ECO:0000256" key="3">
    <source>
        <dbReference type="ARBA" id="ARBA00022840"/>
    </source>
</evidence>
<evidence type="ECO:0000256" key="4">
    <source>
        <dbReference type="PIRSR" id="PIRSR006806-1"/>
    </source>
</evidence>
<dbReference type="SUPFAM" id="SSF100950">
    <property type="entry name" value="NagB/RpiA/CoA transferase-like"/>
    <property type="match status" value="1"/>
</dbReference>
<dbReference type="Proteomes" id="UP000242301">
    <property type="component" value="Unassembled WGS sequence"/>
</dbReference>
<accession>A0A0M6W8P7</accession>
<feature type="binding site" evidence="4">
    <location>
        <position position="52"/>
    </location>
    <ligand>
        <name>substrate</name>
    </ligand>
</feature>
<keyword evidence="5" id="KW-0460">Magnesium</keyword>
<evidence type="ECO:0000256" key="2">
    <source>
        <dbReference type="ARBA" id="ARBA00022741"/>
    </source>
</evidence>
<keyword evidence="7" id="KW-1185">Reference proteome</keyword>
<dbReference type="InterPro" id="IPR002698">
    <property type="entry name" value="FTHF_cligase"/>
</dbReference>
<comment type="catalytic activity">
    <reaction evidence="5">
        <text>(6S)-5-formyl-5,6,7,8-tetrahydrofolate + ATP = (6R)-5,10-methenyltetrahydrofolate + ADP + phosphate</text>
        <dbReference type="Rhea" id="RHEA:10488"/>
        <dbReference type="ChEBI" id="CHEBI:30616"/>
        <dbReference type="ChEBI" id="CHEBI:43474"/>
        <dbReference type="ChEBI" id="CHEBI:57455"/>
        <dbReference type="ChEBI" id="CHEBI:57457"/>
        <dbReference type="ChEBI" id="CHEBI:456216"/>
        <dbReference type="EC" id="6.3.3.2"/>
    </reaction>
</comment>
<dbReference type="STRING" id="1715285.SOFFGTOCOR_0345"/>
<organism evidence="6 7">
    <name type="scientific">Candidatus Providencia siddallii</name>
    <dbReference type="NCBI Taxonomy" id="1715285"/>
    <lineage>
        <taxon>Bacteria</taxon>
        <taxon>Pseudomonadati</taxon>
        <taxon>Pseudomonadota</taxon>
        <taxon>Gammaproteobacteria</taxon>
        <taxon>Enterobacterales</taxon>
        <taxon>Morganellaceae</taxon>
        <taxon>Providencia</taxon>
    </lineage>
</organism>
<feature type="binding site" evidence="4">
    <location>
        <begin position="137"/>
        <end position="145"/>
    </location>
    <ligand>
        <name>ATP</name>
        <dbReference type="ChEBI" id="CHEBI:30616"/>
    </ligand>
</feature>
<dbReference type="NCBIfam" id="TIGR02727">
    <property type="entry name" value="MTHFS_bact"/>
    <property type="match status" value="1"/>
</dbReference>
<dbReference type="GO" id="GO:0005524">
    <property type="term" value="F:ATP binding"/>
    <property type="evidence" value="ECO:0007669"/>
    <property type="project" value="UniProtKB-KW"/>
</dbReference>
<evidence type="ECO:0000256" key="1">
    <source>
        <dbReference type="ARBA" id="ARBA00010638"/>
    </source>
</evidence>
<evidence type="ECO:0000313" key="6">
    <source>
        <dbReference type="EMBL" id="CRK85766.1"/>
    </source>
</evidence>
<feature type="binding site" evidence="4">
    <location>
        <position position="57"/>
    </location>
    <ligand>
        <name>substrate</name>
    </ligand>
</feature>
<protein>
    <recommendedName>
        <fullName evidence="5">5-formyltetrahydrofolate cyclo-ligase</fullName>
        <ecNumber evidence="5">6.3.3.2</ecNumber>
    </recommendedName>
</protein>
<dbReference type="EMBL" id="CVRF01000003">
    <property type="protein sequence ID" value="CRK85766.1"/>
    <property type="molecule type" value="Genomic_DNA"/>
</dbReference>
<keyword evidence="3 4" id="KW-0067">ATP-binding</keyword>
<dbReference type="GO" id="GO:0030272">
    <property type="term" value="F:5-formyltetrahydrofolate cyclo-ligase activity"/>
    <property type="evidence" value="ECO:0007669"/>
    <property type="project" value="UniProtKB-EC"/>
</dbReference>
<evidence type="ECO:0000313" key="7">
    <source>
        <dbReference type="Proteomes" id="UP000242301"/>
    </source>
</evidence>
<dbReference type="GO" id="GO:0046872">
    <property type="term" value="F:metal ion binding"/>
    <property type="evidence" value="ECO:0007669"/>
    <property type="project" value="UniProtKB-KW"/>
</dbReference>
<keyword evidence="2 4" id="KW-0547">Nucleotide-binding</keyword>
<name>A0A0M6W8P7_9GAMM</name>
<comment type="cofactor">
    <cofactor evidence="5">
        <name>Mg(2+)</name>
        <dbReference type="ChEBI" id="CHEBI:18420"/>
    </cofactor>
</comment>
<dbReference type="PANTHER" id="PTHR23407:SF1">
    <property type="entry name" value="5-FORMYLTETRAHYDROFOLATE CYCLO-LIGASE"/>
    <property type="match status" value="1"/>
</dbReference>
<dbReference type="Gene3D" id="3.40.50.10420">
    <property type="entry name" value="NagB/RpiA/CoA transferase-like"/>
    <property type="match status" value="1"/>
</dbReference>
<dbReference type="Pfam" id="PF01812">
    <property type="entry name" value="5-FTHF_cyc-lig"/>
    <property type="match status" value="1"/>
</dbReference>
<dbReference type="GO" id="GO:0035999">
    <property type="term" value="P:tetrahydrofolate interconversion"/>
    <property type="evidence" value="ECO:0007669"/>
    <property type="project" value="TreeGrafter"/>
</dbReference>
<evidence type="ECO:0000256" key="5">
    <source>
        <dbReference type="RuleBase" id="RU361279"/>
    </source>
</evidence>
<dbReference type="GO" id="GO:0009396">
    <property type="term" value="P:folic acid-containing compound biosynthetic process"/>
    <property type="evidence" value="ECO:0007669"/>
    <property type="project" value="TreeGrafter"/>
</dbReference>
<dbReference type="PANTHER" id="PTHR23407">
    <property type="entry name" value="ATPASE INHIBITOR/5-FORMYLTETRAHYDROFOLATE CYCLO-LIGASE"/>
    <property type="match status" value="1"/>
</dbReference>
<dbReference type="EC" id="6.3.3.2" evidence="5"/>